<dbReference type="SUPFAM" id="SSF53474">
    <property type="entry name" value="alpha/beta-Hydrolases"/>
    <property type="match status" value="1"/>
</dbReference>
<evidence type="ECO:0000313" key="2">
    <source>
        <dbReference type="Proteomes" id="UP000612808"/>
    </source>
</evidence>
<dbReference type="RefSeq" id="WP_203664869.1">
    <property type="nucleotide sequence ID" value="NZ_BAAAZM010000029.1"/>
</dbReference>
<gene>
    <name evidence="1" type="ORF">Aru02nite_70890</name>
</gene>
<dbReference type="Proteomes" id="UP000612808">
    <property type="component" value="Unassembled WGS sequence"/>
</dbReference>
<organism evidence="1 2">
    <name type="scientific">Actinocatenispora rupis</name>
    <dbReference type="NCBI Taxonomy" id="519421"/>
    <lineage>
        <taxon>Bacteria</taxon>
        <taxon>Bacillati</taxon>
        <taxon>Actinomycetota</taxon>
        <taxon>Actinomycetes</taxon>
        <taxon>Micromonosporales</taxon>
        <taxon>Micromonosporaceae</taxon>
        <taxon>Actinocatenispora</taxon>
    </lineage>
</organism>
<protein>
    <recommendedName>
        <fullName evidence="3">Alpha/beta hydrolase family protein</fullName>
    </recommendedName>
</protein>
<dbReference type="InterPro" id="IPR029058">
    <property type="entry name" value="AB_hydrolase_fold"/>
</dbReference>
<evidence type="ECO:0000313" key="1">
    <source>
        <dbReference type="EMBL" id="GID16200.1"/>
    </source>
</evidence>
<accession>A0A8J3J768</accession>
<dbReference type="EMBL" id="BOMB01000054">
    <property type="protein sequence ID" value="GID16200.1"/>
    <property type="molecule type" value="Genomic_DNA"/>
</dbReference>
<evidence type="ECO:0008006" key="3">
    <source>
        <dbReference type="Google" id="ProtNLM"/>
    </source>
</evidence>
<sequence>MAYVLLHSPLVGPSTWYPVADRLRAAGATVVVPVLTPALAGDPPYWPRMVRVVRTALAGVPRDEPVAVVAHSNAGLYVPVVCAELDHPVAASVFVDAAMPARSGDTPVEPPHMLHMVRGMAVDGVVPRWTDWWDAADVATLFPDDTTRQRVTAEQPCLPLAYFESSVPVPDGWADHPVAYLQLSPGYEAEAAEAADRAWRVESLPGDHLHQLVDPDAVTARLLQLAR</sequence>
<proteinExistence type="predicted"/>
<keyword evidence="2" id="KW-1185">Reference proteome</keyword>
<dbReference type="AlphaFoldDB" id="A0A8J3J768"/>
<dbReference type="Gene3D" id="3.40.50.1820">
    <property type="entry name" value="alpha/beta hydrolase"/>
    <property type="match status" value="1"/>
</dbReference>
<comment type="caution">
    <text evidence="1">The sequence shown here is derived from an EMBL/GenBank/DDBJ whole genome shotgun (WGS) entry which is preliminary data.</text>
</comment>
<name>A0A8J3J768_9ACTN</name>
<reference evidence="1" key="1">
    <citation type="submission" date="2021-01" db="EMBL/GenBank/DDBJ databases">
        <title>Whole genome shotgun sequence of Actinocatenispora rupis NBRC 107355.</title>
        <authorList>
            <person name="Komaki H."/>
            <person name="Tamura T."/>
        </authorList>
    </citation>
    <scope>NUCLEOTIDE SEQUENCE</scope>
    <source>
        <strain evidence="1">NBRC 107355</strain>
    </source>
</reference>